<dbReference type="Proteomes" id="UP000509667">
    <property type="component" value="Chromosome"/>
</dbReference>
<evidence type="ECO:0000313" key="4">
    <source>
        <dbReference type="Proteomes" id="UP000509667"/>
    </source>
</evidence>
<feature type="compositionally biased region" description="Basic and acidic residues" evidence="1">
    <location>
        <begin position="1"/>
        <end position="14"/>
    </location>
</feature>
<protein>
    <recommendedName>
        <fullName evidence="2">DUF8108 domain-containing protein</fullName>
    </recommendedName>
</protein>
<evidence type="ECO:0000256" key="1">
    <source>
        <dbReference type="SAM" id="MobiDB-lite"/>
    </source>
</evidence>
<dbReference type="EMBL" id="CP058910">
    <property type="protein sequence ID" value="QLH77036.1"/>
    <property type="molecule type" value="Genomic_DNA"/>
</dbReference>
<feature type="domain" description="DUF8108" evidence="2">
    <location>
        <begin position="241"/>
        <end position="307"/>
    </location>
</feature>
<dbReference type="OrthoDB" id="181091at2157"/>
<keyword evidence="4" id="KW-1185">Reference proteome</keyword>
<evidence type="ECO:0000313" key="3">
    <source>
        <dbReference type="EMBL" id="QLH77036.1"/>
    </source>
</evidence>
<proteinExistence type="predicted"/>
<dbReference type="GeneID" id="56077574"/>
<evidence type="ECO:0000259" key="2">
    <source>
        <dbReference type="Pfam" id="PF26413"/>
    </source>
</evidence>
<dbReference type="InterPro" id="IPR058421">
    <property type="entry name" value="DUF8108_C"/>
</dbReference>
<accession>A0A7D5TC65</accession>
<name>A0A7D5TC65_9EURY</name>
<reference evidence="3 4" key="1">
    <citation type="submission" date="2020-07" db="EMBL/GenBank/DDBJ databases">
        <title>Halosimplex pelagicum sp. nov. and Halosimplex rubrum sp. nov., isolated from salted brown alga Laminaria, and emended description of the genus Halosimplex.</title>
        <authorList>
            <person name="Cui H."/>
        </authorList>
    </citation>
    <scope>NUCLEOTIDE SEQUENCE [LARGE SCALE GENOMIC DNA]</scope>
    <source>
        <strain evidence="3 4">R27</strain>
    </source>
</reference>
<gene>
    <name evidence="3" type="ORF">HZS55_06885</name>
</gene>
<organism evidence="3 4">
    <name type="scientific">Halosimplex rubrum</name>
    <dbReference type="NCBI Taxonomy" id="869889"/>
    <lineage>
        <taxon>Archaea</taxon>
        <taxon>Methanobacteriati</taxon>
        <taxon>Methanobacteriota</taxon>
        <taxon>Stenosarchaea group</taxon>
        <taxon>Halobacteria</taxon>
        <taxon>Halobacteriales</taxon>
        <taxon>Haloarculaceae</taxon>
        <taxon>Halosimplex</taxon>
    </lineage>
</organism>
<dbReference type="Pfam" id="PF26413">
    <property type="entry name" value="DUF8108"/>
    <property type="match status" value="1"/>
</dbReference>
<dbReference type="KEGG" id="hrr:HZS55_06885"/>
<sequence>MSDTSDARTERYSGDVRLAGSHETPVGLRGAADVFVGPDGVAGTLRLADAEYVYTDVVPPGNGGADPAEDSPAAATEVTGDIEDGYVEDVDGDVSVRGVDDVFVASGAAEALDPAGAEQVFHDGAATPTEDPAGYDVTVTGWNHDRDARDPRDGVSVRGAKNAVEVTEGKHDLTVYVVGWDNEVRIEGRGVDATVFFVGRDNRVSVGPYVSATTAAESGFDNVVDSDPVPPEAVVQTSKEEAHADATIGRHRITWQEPAPDKDWCPNCGEDADAVIARRQKDALFLFGTAVRTYDDGGVSYECERCSRHVAGDVALDEDERRDALR</sequence>
<dbReference type="AlphaFoldDB" id="A0A7D5TC65"/>
<feature type="region of interest" description="Disordered" evidence="1">
    <location>
        <begin position="1"/>
        <end position="23"/>
    </location>
</feature>
<dbReference type="RefSeq" id="WP_179910969.1">
    <property type="nucleotide sequence ID" value="NZ_CP058910.1"/>
</dbReference>